<organism evidence="2 3">
    <name type="scientific">Rhizopogon vesiculosus</name>
    <dbReference type="NCBI Taxonomy" id="180088"/>
    <lineage>
        <taxon>Eukaryota</taxon>
        <taxon>Fungi</taxon>
        <taxon>Dikarya</taxon>
        <taxon>Basidiomycota</taxon>
        <taxon>Agaricomycotina</taxon>
        <taxon>Agaricomycetes</taxon>
        <taxon>Agaricomycetidae</taxon>
        <taxon>Boletales</taxon>
        <taxon>Suillineae</taxon>
        <taxon>Rhizopogonaceae</taxon>
        <taxon>Rhizopogon</taxon>
    </lineage>
</organism>
<dbReference type="Proteomes" id="UP000183567">
    <property type="component" value="Unassembled WGS sequence"/>
</dbReference>
<dbReference type="EMBL" id="LVVM01000248">
    <property type="protein sequence ID" value="OJA21185.1"/>
    <property type="molecule type" value="Genomic_DNA"/>
</dbReference>
<dbReference type="AlphaFoldDB" id="A0A1J8R6C1"/>
<evidence type="ECO:0000313" key="3">
    <source>
        <dbReference type="Proteomes" id="UP000183567"/>
    </source>
</evidence>
<accession>A0A1J8R6C1</accession>
<feature type="region of interest" description="Disordered" evidence="1">
    <location>
        <begin position="1"/>
        <end position="25"/>
    </location>
</feature>
<keyword evidence="3" id="KW-1185">Reference proteome</keyword>
<reference evidence="2 3" key="1">
    <citation type="submission" date="2016-03" db="EMBL/GenBank/DDBJ databases">
        <title>Comparative genomics of the ectomycorrhizal sister species Rhizopogon vinicolor and Rhizopogon vesiculosus (Basidiomycota: Boletales) reveals a divergence of the mating type B locus.</title>
        <authorList>
            <person name="Mujic A.B."/>
            <person name="Kuo A."/>
            <person name="Tritt A."/>
            <person name="Lipzen A."/>
            <person name="Chen C."/>
            <person name="Johnson J."/>
            <person name="Sharma A."/>
            <person name="Barry K."/>
            <person name="Grigoriev I.V."/>
            <person name="Spatafora J.W."/>
        </authorList>
    </citation>
    <scope>NUCLEOTIDE SEQUENCE [LARGE SCALE GENOMIC DNA]</scope>
    <source>
        <strain evidence="2 3">AM-OR11-056</strain>
    </source>
</reference>
<feature type="compositionally biased region" description="Low complexity" evidence="1">
    <location>
        <begin position="15"/>
        <end position="25"/>
    </location>
</feature>
<comment type="caution">
    <text evidence="2">The sequence shown here is derived from an EMBL/GenBank/DDBJ whole genome shotgun (WGS) entry which is preliminary data.</text>
</comment>
<protein>
    <submittedName>
        <fullName evidence="2">Uncharacterized protein</fullName>
    </submittedName>
</protein>
<proteinExistence type="predicted"/>
<gene>
    <name evidence="2" type="ORF">AZE42_11130</name>
</gene>
<evidence type="ECO:0000313" key="2">
    <source>
        <dbReference type="EMBL" id="OJA21185.1"/>
    </source>
</evidence>
<sequence>MDQVPQRSSRFALMPAPAQAPSSNAAAPFLESSMLSELCPEFCQTQGIDPKSHPSVTSFTIPPLPLGMTTIYA</sequence>
<name>A0A1J8R6C1_9AGAM</name>
<evidence type="ECO:0000256" key="1">
    <source>
        <dbReference type="SAM" id="MobiDB-lite"/>
    </source>
</evidence>